<gene>
    <name evidence="3" type="ORF">G8O30_05665</name>
</gene>
<dbReference type="InterPro" id="IPR024438">
    <property type="entry name" value="Staygreen"/>
</dbReference>
<dbReference type="PANTHER" id="PTHR31750:SF4">
    <property type="entry name" value="LP06106P"/>
    <property type="match status" value="1"/>
</dbReference>
<name>A0A7S8CAP7_9BACI</name>
<keyword evidence="1" id="KW-0809">Transit peptide</keyword>
<proteinExistence type="predicted"/>
<organism evidence="3 4">
    <name type="scientific">Mangrovibacillus cuniculi</name>
    <dbReference type="NCBI Taxonomy" id="2593652"/>
    <lineage>
        <taxon>Bacteria</taxon>
        <taxon>Bacillati</taxon>
        <taxon>Bacillota</taxon>
        <taxon>Bacilli</taxon>
        <taxon>Bacillales</taxon>
        <taxon>Bacillaceae</taxon>
        <taxon>Mangrovibacillus</taxon>
    </lineage>
</organism>
<feature type="domain" description="Staygreen protein" evidence="2">
    <location>
        <begin position="2"/>
        <end position="147"/>
    </location>
</feature>
<protein>
    <recommendedName>
        <fullName evidence="2">Staygreen protein domain-containing protein</fullName>
    </recommendedName>
</protein>
<dbReference type="AlphaFoldDB" id="A0A7S8CAP7"/>
<dbReference type="RefSeq" id="WP_239674010.1">
    <property type="nucleotide sequence ID" value="NZ_CP049742.1"/>
</dbReference>
<sequence>MFTPEKLTTTLLPPTTVFGPLDNRTYTLTHSDETGDLFLYIGCKVYNNVIDQDKRDEVVGKWDRQLGLYQLNIYVYITNGEFTFEESRIRYEIFQKELSLALRAMMYGDYSFFVHCPWLLDAPIVTHFQSSIPVFQQTNMMGRVRDYLV</sequence>
<evidence type="ECO:0000256" key="1">
    <source>
        <dbReference type="ARBA" id="ARBA00022946"/>
    </source>
</evidence>
<dbReference type="KEGG" id="mcui:G8O30_05665"/>
<dbReference type="Pfam" id="PF12638">
    <property type="entry name" value="Staygreen"/>
    <property type="match status" value="1"/>
</dbReference>
<dbReference type="Proteomes" id="UP000593626">
    <property type="component" value="Chromosome"/>
</dbReference>
<evidence type="ECO:0000313" key="3">
    <source>
        <dbReference type="EMBL" id="QPC46488.1"/>
    </source>
</evidence>
<dbReference type="EMBL" id="CP049742">
    <property type="protein sequence ID" value="QPC46488.1"/>
    <property type="molecule type" value="Genomic_DNA"/>
</dbReference>
<evidence type="ECO:0000313" key="4">
    <source>
        <dbReference type="Proteomes" id="UP000593626"/>
    </source>
</evidence>
<accession>A0A7S8CAP7</accession>
<dbReference type="PANTHER" id="PTHR31750">
    <property type="entry name" value="PROTEIN STAY-GREEN 1, CHLOROPLASTIC-RELATED"/>
    <property type="match status" value="1"/>
</dbReference>
<evidence type="ECO:0000259" key="2">
    <source>
        <dbReference type="Pfam" id="PF12638"/>
    </source>
</evidence>
<keyword evidence="4" id="KW-1185">Reference proteome</keyword>
<reference evidence="3 4" key="1">
    <citation type="submission" date="2019-07" db="EMBL/GenBank/DDBJ databases">
        <title>Genome sequence of 2 isolates from Red Sea Mangroves.</title>
        <authorList>
            <person name="Sefrji F."/>
            <person name="Michoud G."/>
            <person name="Merlino G."/>
            <person name="Daffonchio D."/>
        </authorList>
    </citation>
    <scope>NUCLEOTIDE SEQUENCE [LARGE SCALE GENOMIC DNA]</scope>
    <source>
        <strain evidence="3 4">R1DC41</strain>
    </source>
</reference>